<proteinExistence type="predicted"/>
<dbReference type="Proteomes" id="UP000094236">
    <property type="component" value="Unassembled WGS sequence"/>
</dbReference>
<accession>A0A1E4TRP6</accession>
<gene>
    <name evidence="2" type="ORF">PACTADRAFT_82007</name>
</gene>
<evidence type="ECO:0000313" key="3">
    <source>
        <dbReference type="Proteomes" id="UP000094236"/>
    </source>
</evidence>
<reference evidence="3" key="1">
    <citation type="submission" date="2016-05" db="EMBL/GenBank/DDBJ databases">
        <title>Comparative genomics of biotechnologically important yeasts.</title>
        <authorList>
            <consortium name="DOE Joint Genome Institute"/>
            <person name="Riley R."/>
            <person name="Haridas S."/>
            <person name="Wolfe K.H."/>
            <person name="Lopes M.R."/>
            <person name="Hittinger C.T."/>
            <person name="Goker M."/>
            <person name="Salamov A."/>
            <person name="Wisecaver J."/>
            <person name="Long T.M."/>
            <person name="Aerts A.L."/>
            <person name="Barry K."/>
            <person name="Choi C."/>
            <person name="Clum A."/>
            <person name="Coughlan A.Y."/>
            <person name="Deshpande S."/>
            <person name="Douglass A.P."/>
            <person name="Hanson S.J."/>
            <person name="Klenk H.-P."/>
            <person name="Labutti K."/>
            <person name="Lapidus A."/>
            <person name="Lindquist E."/>
            <person name="Lipzen A."/>
            <person name="Meier-Kolthoff J.P."/>
            <person name="Ohm R.A."/>
            <person name="Otillar R.P."/>
            <person name="Pangilinan J."/>
            <person name="Peng Y."/>
            <person name="Rokas A."/>
            <person name="Rosa C.A."/>
            <person name="Scheuner C."/>
            <person name="Sibirny A.A."/>
            <person name="Slot J.C."/>
            <person name="Stielow J.B."/>
            <person name="Sun H."/>
            <person name="Kurtzman C.P."/>
            <person name="Blackwell M."/>
            <person name="Grigoriev I.V."/>
            <person name="Jeffries T.W."/>
        </authorList>
    </citation>
    <scope>NUCLEOTIDE SEQUENCE [LARGE SCALE GENOMIC DNA]</scope>
    <source>
        <strain evidence="3">NRRL Y-2460</strain>
    </source>
</reference>
<evidence type="ECO:0000256" key="1">
    <source>
        <dbReference type="SAM" id="SignalP"/>
    </source>
</evidence>
<dbReference type="AlphaFoldDB" id="A0A1E4TRP6"/>
<organism evidence="2 3">
    <name type="scientific">Pachysolen tannophilus NRRL Y-2460</name>
    <dbReference type="NCBI Taxonomy" id="669874"/>
    <lineage>
        <taxon>Eukaryota</taxon>
        <taxon>Fungi</taxon>
        <taxon>Dikarya</taxon>
        <taxon>Ascomycota</taxon>
        <taxon>Saccharomycotina</taxon>
        <taxon>Pichiomycetes</taxon>
        <taxon>Pachysolenaceae</taxon>
        <taxon>Pachysolen</taxon>
    </lineage>
</organism>
<sequence>MFLFAFGVAVLIVSEVWAYPINNNITSDVITISKNDNIFNYNGFTYIQETNEVCGKETFAFNISELIDKESLLSALGNETFMEADADFLSSIDTKYCVRLLNKPQKIVKTDLSAPISLCLNSEFGDGGSIGKSVSVSVSVGGDLSFSMHESAMQAITMTWSISASISKAFKLVYSCTAPAGEVAQLWATPVGGEVDFETRKYYQLRHGGKRHFVSDWTKVKNYHFPVNEFSPRLACKSGPATNCELPQTTNFVFKNSIEN</sequence>
<feature type="signal peptide" evidence="1">
    <location>
        <begin position="1"/>
        <end position="18"/>
    </location>
</feature>
<evidence type="ECO:0000313" key="2">
    <source>
        <dbReference type="EMBL" id="ODV94433.1"/>
    </source>
</evidence>
<protein>
    <submittedName>
        <fullName evidence="2">Uncharacterized protein</fullName>
    </submittedName>
</protein>
<keyword evidence="3" id="KW-1185">Reference proteome</keyword>
<keyword evidence="1" id="KW-0732">Signal</keyword>
<feature type="chain" id="PRO_5009163336" evidence="1">
    <location>
        <begin position="19"/>
        <end position="260"/>
    </location>
</feature>
<name>A0A1E4TRP6_PACTA</name>
<dbReference type="EMBL" id="KV454016">
    <property type="protein sequence ID" value="ODV94433.1"/>
    <property type="molecule type" value="Genomic_DNA"/>
</dbReference>